<proteinExistence type="predicted"/>
<evidence type="ECO:0000313" key="4">
    <source>
        <dbReference type="Proteomes" id="UP000000933"/>
    </source>
</evidence>
<reference evidence="3 4" key="1">
    <citation type="journal article" date="2010" name="ISME J.">
        <title>Fine-scale evolution: genomic, phenotypic and ecological differentiation in two coexisting Salinibacter ruber strains.</title>
        <authorList>
            <person name="Pena A."/>
            <person name="Teeling H."/>
            <person name="Huerta-Cepas J."/>
            <person name="Santos F."/>
            <person name="Yarza P."/>
            <person name="Brito-Echeverria J."/>
            <person name="Lucio M."/>
            <person name="Schmitt-Kopplin P."/>
            <person name="Meseguer I."/>
            <person name="Schenowitz C."/>
            <person name="Dossat C."/>
            <person name="Barbe V."/>
            <person name="Dopazo J."/>
            <person name="Rossello-Mora R."/>
            <person name="Schuler M."/>
            <person name="Glockner F.O."/>
            <person name="Amann R."/>
            <person name="Gabaldon T."/>
            <person name="Anton J."/>
        </authorList>
    </citation>
    <scope>NUCLEOTIDE SEQUENCE [LARGE SCALE GENOMIC DNA]</scope>
    <source>
        <strain evidence="3 4">M8</strain>
    </source>
</reference>
<sequence>MHAAFGIYSLVSTAPSFTRLLEIGPDSAQRLPAFFLGPVFPAGGRALLQCKAKLLPVVAWRRTPARPSRGAPAQLLLSLFSTQTGPMQLQTGPVQIILVSLLLLAALLGASVLVVSPVTEPVQTPDRGGSSVVPDAGSTSQEPVDSPTVALDIETRGGTSLTKAKASLVVLPGTTEGGGTKLSLLTVSTSPDSAFDAERLSLVFANGERETQDLKQIVAENEGGAAVRLHWMGLSDARLRRIAGSRALRLEGGGAVLDLSGSSIPAQARALLKTR</sequence>
<organism evidence="3 4">
    <name type="scientific">Salinibacter ruber (strain M8)</name>
    <dbReference type="NCBI Taxonomy" id="761659"/>
    <lineage>
        <taxon>Bacteria</taxon>
        <taxon>Pseudomonadati</taxon>
        <taxon>Rhodothermota</taxon>
        <taxon>Rhodothermia</taxon>
        <taxon>Rhodothermales</taxon>
        <taxon>Salinibacteraceae</taxon>
        <taxon>Salinibacter</taxon>
    </lineage>
</organism>
<keyword evidence="2" id="KW-0472">Membrane</keyword>
<dbReference type="AlphaFoldDB" id="D5H4V2"/>
<evidence type="ECO:0000313" key="3">
    <source>
        <dbReference type="EMBL" id="CBH23057.1"/>
    </source>
</evidence>
<gene>
    <name evidence="3" type="ordered locus">SRM_00136</name>
</gene>
<feature type="transmembrane region" description="Helical" evidence="2">
    <location>
        <begin position="96"/>
        <end position="115"/>
    </location>
</feature>
<dbReference type="HOGENOM" id="CLU_1011542_0_0_10"/>
<keyword evidence="2" id="KW-0812">Transmembrane</keyword>
<dbReference type="KEGG" id="srm:SRM_00136"/>
<dbReference type="EMBL" id="FP565814">
    <property type="protein sequence ID" value="CBH23057.1"/>
    <property type="molecule type" value="Genomic_DNA"/>
</dbReference>
<evidence type="ECO:0000256" key="1">
    <source>
        <dbReference type="SAM" id="MobiDB-lite"/>
    </source>
</evidence>
<accession>D5H4V2</accession>
<name>D5H4V2_SALRM</name>
<feature type="region of interest" description="Disordered" evidence="1">
    <location>
        <begin position="120"/>
        <end position="145"/>
    </location>
</feature>
<reference evidence="4" key="2">
    <citation type="submission" date="2010-04" db="EMBL/GenBank/DDBJ databases">
        <title>Genome sequence of Salinibacter ruber M8.</title>
        <authorList>
            <consortium name="Genoscope"/>
        </authorList>
    </citation>
    <scope>NUCLEOTIDE SEQUENCE [LARGE SCALE GENOMIC DNA]</scope>
    <source>
        <strain evidence="4">M8</strain>
    </source>
</reference>
<protein>
    <submittedName>
        <fullName evidence="3">Uncharacterized protein</fullName>
    </submittedName>
</protein>
<evidence type="ECO:0000256" key="2">
    <source>
        <dbReference type="SAM" id="Phobius"/>
    </source>
</evidence>
<keyword evidence="2" id="KW-1133">Transmembrane helix</keyword>
<dbReference type="PATRIC" id="fig|761659.10.peg.156"/>
<dbReference type="Proteomes" id="UP000000933">
    <property type="component" value="Chromosome"/>
</dbReference>